<protein>
    <recommendedName>
        <fullName evidence="2">DUF7587 domain-containing protein</fullName>
    </recommendedName>
</protein>
<evidence type="ECO:0000313" key="4">
    <source>
        <dbReference type="Proteomes" id="UP000033647"/>
    </source>
</evidence>
<gene>
    <name evidence="3" type="ORF">TI39_contig301g00027</name>
</gene>
<dbReference type="Proteomes" id="UP000033647">
    <property type="component" value="Unassembled WGS sequence"/>
</dbReference>
<name>A0A0F4GVA1_9PEZI</name>
<comment type="caution">
    <text evidence="3">The sequence shown here is derived from an EMBL/GenBank/DDBJ whole genome shotgun (WGS) entry which is preliminary data.</text>
</comment>
<feature type="region of interest" description="Disordered" evidence="1">
    <location>
        <begin position="186"/>
        <end position="209"/>
    </location>
</feature>
<evidence type="ECO:0000256" key="1">
    <source>
        <dbReference type="SAM" id="MobiDB-lite"/>
    </source>
</evidence>
<evidence type="ECO:0000313" key="3">
    <source>
        <dbReference type="EMBL" id="KJY01164.1"/>
    </source>
</evidence>
<dbReference type="OrthoDB" id="5397734at2759"/>
<reference evidence="3 4" key="1">
    <citation type="submission" date="2015-03" db="EMBL/GenBank/DDBJ databases">
        <title>RNA-seq based gene annotation and comparative genomics of four Zymoseptoria species reveal species-specific pathogenicity related genes and transposable element activity.</title>
        <authorList>
            <person name="Grandaubert J."/>
            <person name="Bhattacharyya A."/>
            <person name="Stukenbrock E.H."/>
        </authorList>
    </citation>
    <scope>NUCLEOTIDE SEQUENCE [LARGE SCALE GENOMIC DNA]</scope>
    <source>
        <strain evidence="3 4">Zb18110</strain>
    </source>
</reference>
<proteinExistence type="predicted"/>
<accession>A0A0F4GVA1</accession>
<dbReference type="AlphaFoldDB" id="A0A0F4GVA1"/>
<evidence type="ECO:0000259" key="2">
    <source>
        <dbReference type="Pfam" id="PF24494"/>
    </source>
</evidence>
<dbReference type="InterPro" id="IPR056009">
    <property type="entry name" value="DUF7587"/>
</dbReference>
<feature type="domain" description="DUF7587" evidence="2">
    <location>
        <begin position="319"/>
        <end position="416"/>
    </location>
</feature>
<feature type="region of interest" description="Disordered" evidence="1">
    <location>
        <begin position="104"/>
        <end position="164"/>
    </location>
</feature>
<organism evidence="3 4">
    <name type="scientific">Zymoseptoria brevis</name>
    <dbReference type="NCBI Taxonomy" id="1047168"/>
    <lineage>
        <taxon>Eukaryota</taxon>
        <taxon>Fungi</taxon>
        <taxon>Dikarya</taxon>
        <taxon>Ascomycota</taxon>
        <taxon>Pezizomycotina</taxon>
        <taxon>Dothideomycetes</taxon>
        <taxon>Dothideomycetidae</taxon>
        <taxon>Mycosphaerellales</taxon>
        <taxon>Mycosphaerellaceae</taxon>
        <taxon>Zymoseptoria</taxon>
    </lineage>
</organism>
<dbReference type="EMBL" id="LAFY01000293">
    <property type="protein sequence ID" value="KJY01164.1"/>
    <property type="molecule type" value="Genomic_DNA"/>
</dbReference>
<sequence length="644" mass="72733">MAAQIFTWTHKTRLAVHQLDTETELTAHQKTQVFSILFPEKFIHDGKMGNRIKSQTGEWKKPAHERSRSWTAVLISADKGERQDMRLSIRKAVAEAAFSPSGCLDVSNITNDLPRPGPSSKMPASKKRQAASLPYESMDGYDSADEPSSEALTPSPKRRMTVRPIGHDQPQVQIPRAAYAMVSRPTPYTTPKAASMRSRADTSVRRPSRTPVETYAFRQTHGTTLYLPVERIQLASQPLVPVPEDAAHPPTSGLFFRYSLEEEDEPPHSEFLTLARRFRGKVKIHQDPPACQNLPWQDIFYHIDPCGKFVGGKDVDGKDIGYDSAFISMTNAFWWALRHALKEQCKYGRRSARISVINASALNRLSVFYAAPYHRELKKLSQFTGGGWRYPALHEFLCFKEIPRRAVVKTIKVDELFAKIEHGPDISRVLRLNTLVMRGDFKKKVLSKLRDANIELGPETIGIIAKVARLMGLDSAAQPDHLSHILCDVIQGWGLRLVHATHGEWEQFAARFARSISDRDHRIVPARELQVLESAFLDGVRYGSSKDFNIRHCPNRIRAMEVQALALGIPTHAELHAEACSRAARLTIRSFAYQPTINGISRVDNDILEEIQVTHATRREMKPTMMKARFIVDAFEESIAYESD</sequence>
<dbReference type="Pfam" id="PF24494">
    <property type="entry name" value="DUF7587"/>
    <property type="match status" value="1"/>
</dbReference>
<keyword evidence="4" id="KW-1185">Reference proteome</keyword>